<feature type="region of interest" description="Disordered" evidence="1">
    <location>
        <begin position="718"/>
        <end position="762"/>
    </location>
</feature>
<dbReference type="InterPro" id="IPR011992">
    <property type="entry name" value="EF-hand-dom_pair"/>
</dbReference>
<dbReference type="AlphaFoldDB" id="A0AA86NFE8"/>
<proteinExistence type="predicted"/>
<protein>
    <submittedName>
        <fullName evidence="2">EF-hand domain pair</fullName>
    </submittedName>
    <submittedName>
        <fullName evidence="3">EF-hand_domain pair</fullName>
    </submittedName>
</protein>
<feature type="region of interest" description="Disordered" evidence="1">
    <location>
        <begin position="824"/>
        <end position="859"/>
    </location>
</feature>
<comment type="caution">
    <text evidence="2">The sequence shown here is derived from an EMBL/GenBank/DDBJ whole genome shotgun (WGS) entry which is preliminary data.</text>
</comment>
<feature type="compositionally biased region" description="Polar residues" evidence="1">
    <location>
        <begin position="824"/>
        <end position="843"/>
    </location>
</feature>
<accession>A0AA86NFE8</accession>
<keyword evidence="4" id="KW-1185">Reference proteome</keyword>
<evidence type="ECO:0000313" key="2">
    <source>
        <dbReference type="EMBL" id="CAI9918061.1"/>
    </source>
</evidence>
<name>A0AA86NFE8_9EUKA</name>
<sequence length="953" mass="112054">MLNNVQKFQAIKFYMTQINNEQQLYNQVNNIFLLQDDNQVIKLDTQSLQIGNTIYKKWQQQEACLSYESDSEYVFIKQYCDNFVLVSIRKPSSDALSIFKDFLQSKHALDVKNVANDELFINKSIFISPSSFLMINGNKLKYEQLSTPYYKQEFILICYLQKQPDLEFQIQRFCNFDKRVHVVFMFDAWFDSDLLRLSFYSQQLNVVNYCQQLYRTFCFDLIDLRHNDILLNPRNQQIQLEISSQKRLLFNQYATQHQFQEYTQLTNYFTSNKISFNNQCILLSENYASLFGIRLRFHKNINIEPNNDLVVYFNSPKNKQFASDLVYLKTLFISGFKVIIILKNSWEFNIDLVLRKNKLDGEFGILYDIKQVQDRLAEISSHIDQRPALAARPTKEYLDSLLIQPNVTDQPLFFFFKGLAHYQAQIKSKEQMQTFVQENNYNNYGEKVAEFLEQQEEALKALFDDETIQELLRLFKINSNGKFITLKKLIKIFGHMYDPFHMTKLVHQLFDEEDLTLDQFLLLMSKLGWKGWRDPALPINQKNNLSKLKSQSLYVQRRVVDDFEPIPDHFKFQAMLKTGVMHKLFRKYTNTKLISAEQFTEFLQERNIQIQLKSTQYTFDEFCNILDINGFKINVFGKQQQRKQFTVEEDASTPTPEITVQLLKLFARHGILSTSALQQLLTHMNCNQKQIKNALFKCTPNKMVGYDTLEQILQELETQAEESHHSNDNNQNKSEPNQTNKQSNKQLHKHQSGAENDSELKNNEHNESNEIVPLLLNTSQPAEVINTVNKLQKQFMNNLTKNKEKTKEIDLTQNDMFNEAIKSLQQDTQSQKEPSLSESSKISVPSEKPKQVKKKPHSEQIMTNDDIYRQSLRETLLKTLFDYFKNKQYDILEEFKLKDIAMVEDIPLSILQRNFKLHDLESCGVVSFVQFQRIMIDSGWGAKLQIQVDTAPK</sequence>
<organism evidence="2">
    <name type="scientific">Hexamita inflata</name>
    <dbReference type="NCBI Taxonomy" id="28002"/>
    <lineage>
        <taxon>Eukaryota</taxon>
        <taxon>Metamonada</taxon>
        <taxon>Diplomonadida</taxon>
        <taxon>Hexamitidae</taxon>
        <taxon>Hexamitinae</taxon>
        <taxon>Hexamita</taxon>
    </lineage>
</organism>
<dbReference type="Proteomes" id="UP001642409">
    <property type="component" value="Unassembled WGS sequence"/>
</dbReference>
<dbReference type="SUPFAM" id="SSF47473">
    <property type="entry name" value="EF-hand"/>
    <property type="match status" value="1"/>
</dbReference>
<evidence type="ECO:0000256" key="1">
    <source>
        <dbReference type="SAM" id="MobiDB-lite"/>
    </source>
</evidence>
<evidence type="ECO:0000313" key="3">
    <source>
        <dbReference type="EMBL" id="CAL6097987.1"/>
    </source>
</evidence>
<gene>
    <name evidence="2" type="ORF">HINF_LOCUS5706</name>
    <name evidence="3" type="ORF">HINF_LOCUS69394</name>
</gene>
<reference evidence="2" key="1">
    <citation type="submission" date="2023-06" db="EMBL/GenBank/DDBJ databases">
        <authorList>
            <person name="Kurt Z."/>
        </authorList>
    </citation>
    <scope>NUCLEOTIDE SEQUENCE</scope>
</reference>
<feature type="compositionally biased region" description="Polar residues" evidence="1">
    <location>
        <begin position="728"/>
        <end position="745"/>
    </location>
</feature>
<evidence type="ECO:0000313" key="4">
    <source>
        <dbReference type="Proteomes" id="UP001642409"/>
    </source>
</evidence>
<reference evidence="3 4" key="2">
    <citation type="submission" date="2024-07" db="EMBL/GenBank/DDBJ databases">
        <authorList>
            <person name="Akdeniz Z."/>
        </authorList>
    </citation>
    <scope>NUCLEOTIDE SEQUENCE [LARGE SCALE GENOMIC DNA]</scope>
</reference>
<dbReference type="EMBL" id="CATOUU010000147">
    <property type="protein sequence ID" value="CAI9918061.1"/>
    <property type="molecule type" value="Genomic_DNA"/>
</dbReference>
<dbReference type="EMBL" id="CAXDID020000504">
    <property type="protein sequence ID" value="CAL6097987.1"/>
    <property type="molecule type" value="Genomic_DNA"/>
</dbReference>